<evidence type="ECO:0000256" key="1">
    <source>
        <dbReference type="SAM" id="Phobius"/>
    </source>
</evidence>
<accession>A0ABM5MYJ3</accession>
<reference evidence="2 3" key="1">
    <citation type="submission" date="2011-07" db="EMBL/GenBank/DDBJ databases">
        <title>The complete genome of chromosome of Emticicia oligotrophica DSM 17448.</title>
        <authorList>
            <consortium name="US DOE Joint Genome Institute (JGI-PGF)"/>
            <person name="Lucas S."/>
            <person name="Han J."/>
            <person name="Lapidus A."/>
            <person name="Bruce D."/>
            <person name="Goodwin L."/>
            <person name="Pitluck S."/>
            <person name="Peters L."/>
            <person name="Kyrpides N."/>
            <person name="Mavromatis K."/>
            <person name="Ivanova N."/>
            <person name="Ovchinnikova G."/>
            <person name="Teshima H."/>
            <person name="Detter J.C."/>
            <person name="Tapia R."/>
            <person name="Han C."/>
            <person name="Land M."/>
            <person name="Hauser L."/>
            <person name="Markowitz V."/>
            <person name="Cheng J.-F."/>
            <person name="Hugenholtz P."/>
            <person name="Woyke T."/>
            <person name="Wu D."/>
            <person name="Tindall B."/>
            <person name="Pomrenke H."/>
            <person name="Brambilla E."/>
            <person name="Klenk H.-P."/>
            <person name="Eisen J.A."/>
        </authorList>
    </citation>
    <scope>NUCLEOTIDE SEQUENCE [LARGE SCALE GENOMIC DNA]</scope>
    <source>
        <strain evidence="2 3">DSM 17448</strain>
    </source>
</reference>
<keyword evidence="1" id="KW-1133">Transmembrane helix</keyword>
<dbReference type="Proteomes" id="UP000002875">
    <property type="component" value="Chromosome"/>
</dbReference>
<dbReference type="EMBL" id="CP002961">
    <property type="protein sequence ID" value="AFK02199.1"/>
    <property type="molecule type" value="Genomic_DNA"/>
</dbReference>
<proteinExistence type="predicted"/>
<protein>
    <submittedName>
        <fullName evidence="2">Uncharacterized protein</fullName>
    </submittedName>
</protein>
<organism evidence="2 3">
    <name type="scientific">Emticicia oligotrophica (strain DSM 17448 / CIP 109782 / MTCC 6937 / GPTSA100-15)</name>
    <dbReference type="NCBI Taxonomy" id="929562"/>
    <lineage>
        <taxon>Bacteria</taxon>
        <taxon>Pseudomonadati</taxon>
        <taxon>Bacteroidota</taxon>
        <taxon>Cytophagia</taxon>
        <taxon>Cytophagales</taxon>
        <taxon>Leadbetterellaceae</taxon>
        <taxon>Emticicia</taxon>
    </lineage>
</organism>
<feature type="transmembrane region" description="Helical" evidence="1">
    <location>
        <begin position="36"/>
        <end position="58"/>
    </location>
</feature>
<evidence type="ECO:0000313" key="3">
    <source>
        <dbReference type="Proteomes" id="UP000002875"/>
    </source>
</evidence>
<gene>
    <name evidence="2" type="ordered locus">Emtol_1049</name>
</gene>
<evidence type="ECO:0000313" key="2">
    <source>
        <dbReference type="EMBL" id="AFK02199.1"/>
    </source>
</evidence>
<keyword evidence="3" id="KW-1185">Reference proteome</keyword>
<sequence length="220" mass="25748">MFFLMTYHILCQIFYETSNTTVSFVESILVNLLKKLVSILLLALLLCNVLASTFIFLVNEWQESHKVKETSFVEVKDEQLIFKMQLSLPYQSEWKNELIDGNTAVFEGEFYQSYEQVYRADTLYTYYRRINISRDNIMALMNEAHENLNIFSNNHQTTGQKALEFSKHLTKDYVEFRTKTMIWYKVENLPIKNFAYTKTPASPSLSVNAPPPIYSLLKLG</sequence>
<name>A0ABM5MYJ3_EMTOG</name>
<keyword evidence="1" id="KW-0812">Transmembrane</keyword>
<keyword evidence="1" id="KW-0472">Membrane</keyword>